<comment type="caution">
    <text evidence="1">The sequence shown here is derived from an EMBL/GenBank/DDBJ whole genome shotgun (WGS) entry which is preliminary data.</text>
</comment>
<dbReference type="STRING" id="1798664.A3C93_01185"/>
<dbReference type="AlphaFoldDB" id="A0A1G2DDI3"/>
<gene>
    <name evidence="1" type="ORF">A3C93_01185</name>
</gene>
<accession>A0A1G2DDI3</accession>
<evidence type="ECO:0000313" key="1">
    <source>
        <dbReference type="EMBL" id="OGZ11512.1"/>
    </source>
</evidence>
<proteinExistence type="predicted"/>
<evidence type="ECO:0000313" key="2">
    <source>
        <dbReference type="Proteomes" id="UP000178636"/>
    </source>
</evidence>
<protein>
    <submittedName>
        <fullName evidence="1">Uncharacterized protein</fullName>
    </submittedName>
</protein>
<reference evidence="1 2" key="1">
    <citation type="journal article" date="2016" name="Nat. Commun.">
        <title>Thousands of microbial genomes shed light on interconnected biogeochemical processes in an aquifer system.</title>
        <authorList>
            <person name="Anantharaman K."/>
            <person name="Brown C.T."/>
            <person name="Hug L.A."/>
            <person name="Sharon I."/>
            <person name="Castelle C.J."/>
            <person name="Probst A.J."/>
            <person name="Thomas B.C."/>
            <person name="Singh A."/>
            <person name="Wilkins M.J."/>
            <person name="Karaoz U."/>
            <person name="Brodie E.L."/>
            <person name="Williams K.H."/>
            <person name="Hubbard S.S."/>
            <person name="Banfield J.F."/>
        </authorList>
    </citation>
    <scope>NUCLEOTIDE SEQUENCE [LARGE SCALE GENOMIC DNA]</scope>
</reference>
<dbReference type="EMBL" id="MHLO01000033">
    <property type="protein sequence ID" value="OGZ11512.1"/>
    <property type="molecule type" value="Genomic_DNA"/>
</dbReference>
<sequence length="103" mass="11292">MNAPAALLDIAETKKAIPVVLSFNFADGTHLEAAISLPSAPKRGGRHYVVFSGNMLFAKQCTGWYEVIEVECPRWRACRVTLGHLPLAEFAVDDERTSFAVPC</sequence>
<organism evidence="1 2">
    <name type="scientific">Candidatus Lloydbacteria bacterium RIFCSPHIGHO2_02_FULL_54_17</name>
    <dbReference type="NCBI Taxonomy" id="1798664"/>
    <lineage>
        <taxon>Bacteria</taxon>
        <taxon>Candidatus Lloydiibacteriota</taxon>
    </lineage>
</organism>
<dbReference type="Proteomes" id="UP000178636">
    <property type="component" value="Unassembled WGS sequence"/>
</dbReference>
<name>A0A1G2DDI3_9BACT</name>